<dbReference type="EMBL" id="GEVM01016306">
    <property type="protein sequence ID" value="JAU89632.1"/>
    <property type="molecule type" value="Transcribed_RNA"/>
</dbReference>
<proteinExistence type="predicted"/>
<name>A0A1J3JC44_NOCCA</name>
<feature type="compositionally biased region" description="Polar residues" evidence="1">
    <location>
        <begin position="200"/>
        <end position="209"/>
    </location>
</feature>
<dbReference type="Pfam" id="PF03078">
    <property type="entry name" value="ATHILA"/>
    <property type="match status" value="1"/>
</dbReference>
<accession>A0A1J3JC44</accession>
<sequence length="221" mass="25727">MRRMSFLDNVLQMLARIGLGTMCTRHYTTYPDLVRQFFSTVSVYYTTPAKRASEGTLTFMLQGQRYRLSLPDLCNIYGFENMWYSASWPSEFTDQQRVWSSFGIERYDSKHVTQTDVRHPVVKYVARLIPNTILCKSEPVKMRHSELMFSSYDIEDLHEPGEPDLQRIGRVNFCAIFAHHLVSLKTKPFSGTQKKPETMGSKNRSKNTPHFSAFCHPMDIF</sequence>
<feature type="domain" description="Arabidopsis retrotransposon Orf1 C-terminal" evidence="2">
    <location>
        <begin position="1"/>
        <end position="148"/>
    </location>
</feature>
<evidence type="ECO:0000259" key="2">
    <source>
        <dbReference type="Pfam" id="PF03078"/>
    </source>
</evidence>
<gene>
    <name evidence="3" type="ORF">MP_TR25193_c0_g1_i1_g.73074</name>
</gene>
<dbReference type="AlphaFoldDB" id="A0A1J3JC44"/>
<organism evidence="3">
    <name type="scientific">Noccaea caerulescens</name>
    <name type="common">Alpine penny-cress</name>
    <name type="synonym">Thlaspi caerulescens</name>
    <dbReference type="NCBI Taxonomy" id="107243"/>
    <lineage>
        <taxon>Eukaryota</taxon>
        <taxon>Viridiplantae</taxon>
        <taxon>Streptophyta</taxon>
        <taxon>Embryophyta</taxon>
        <taxon>Tracheophyta</taxon>
        <taxon>Spermatophyta</taxon>
        <taxon>Magnoliopsida</taxon>
        <taxon>eudicotyledons</taxon>
        <taxon>Gunneridae</taxon>
        <taxon>Pentapetalae</taxon>
        <taxon>rosids</taxon>
        <taxon>malvids</taxon>
        <taxon>Brassicales</taxon>
        <taxon>Brassicaceae</taxon>
        <taxon>Coluteocarpeae</taxon>
        <taxon>Noccaea</taxon>
    </lineage>
</organism>
<dbReference type="InterPro" id="IPR004312">
    <property type="entry name" value="ATHILA_Orf1_C"/>
</dbReference>
<evidence type="ECO:0000313" key="3">
    <source>
        <dbReference type="EMBL" id="JAU89632.1"/>
    </source>
</evidence>
<reference evidence="3" key="1">
    <citation type="submission" date="2016-07" db="EMBL/GenBank/DDBJ databases">
        <title>De novo transcriptome assembly of four accessions of the metal hyperaccumulator plant Noccaea caerulescens.</title>
        <authorList>
            <person name="Blande D."/>
            <person name="Halimaa P."/>
            <person name="Tervahauta A.I."/>
            <person name="Aarts M.G."/>
            <person name="Karenlampi S.O."/>
        </authorList>
    </citation>
    <scope>NUCLEOTIDE SEQUENCE</scope>
</reference>
<protein>
    <recommendedName>
        <fullName evidence="2">Arabidopsis retrotransposon Orf1 C-terminal domain-containing protein</fullName>
    </recommendedName>
</protein>
<feature type="region of interest" description="Disordered" evidence="1">
    <location>
        <begin position="188"/>
        <end position="209"/>
    </location>
</feature>
<evidence type="ECO:0000256" key="1">
    <source>
        <dbReference type="SAM" id="MobiDB-lite"/>
    </source>
</evidence>